<sequence>EEEWRSLCMICHAAEEELCQKKKHVKLSHTTLLQRLNGSRSFQRANEENNGWFTTEEEEKIVKYCLELAVRAFLLMHRHLKLHVDSILQGWHCKDFPTSGVGVNWKDHFLNHHMNCLGTYWSSSLNTACGQAVNKHTHEAWFNLLMQTINKYNI</sequence>
<evidence type="ECO:0008006" key="3">
    <source>
        <dbReference type="Google" id="ProtNLM"/>
    </source>
</evidence>
<feature type="non-terminal residue" evidence="1">
    <location>
        <position position="1"/>
    </location>
</feature>
<accession>A0A0D0DUK0</accession>
<keyword evidence="2" id="KW-1185">Reference proteome</keyword>
<dbReference type="HOGENOM" id="CLU_076148_1_0_1"/>
<reference evidence="2" key="2">
    <citation type="submission" date="2015-01" db="EMBL/GenBank/DDBJ databases">
        <title>Evolutionary Origins and Diversification of the Mycorrhizal Mutualists.</title>
        <authorList>
            <consortium name="DOE Joint Genome Institute"/>
            <consortium name="Mycorrhizal Genomics Consortium"/>
            <person name="Kohler A."/>
            <person name="Kuo A."/>
            <person name="Nagy L.G."/>
            <person name="Floudas D."/>
            <person name="Copeland A."/>
            <person name="Barry K.W."/>
            <person name="Cichocki N."/>
            <person name="Veneault-Fourrey C."/>
            <person name="LaButti K."/>
            <person name="Lindquist E.A."/>
            <person name="Lipzen A."/>
            <person name="Lundell T."/>
            <person name="Morin E."/>
            <person name="Murat C."/>
            <person name="Riley R."/>
            <person name="Ohm R."/>
            <person name="Sun H."/>
            <person name="Tunlid A."/>
            <person name="Henrissat B."/>
            <person name="Grigoriev I.V."/>
            <person name="Hibbett D.S."/>
            <person name="Martin F."/>
        </authorList>
    </citation>
    <scope>NUCLEOTIDE SEQUENCE [LARGE SCALE GENOMIC DNA]</scope>
    <source>
        <strain evidence="2">Ve08.2h10</strain>
    </source>
</reference>
<name>A0A0D0DUK0_9AGAM</name>
<protein>
    <recommendedName>
        <fullName evidence="3">HTH CENPB-type domain-containing protein</fullName>
    </recommendedName>
</protein>
<dbReference type="AlphaFoldDB" id="A0A0D0DUK0"/>
<evidence type="ECO:0000313" key="1">
    <source>
        <dbReference type="EMBL" id="KIK84755.1"/>
    </source>
</evidence>
<feature type="non-terminal residue" evidence="1">
    <location>
        <position position="154"/>
    </location>
</feature>
<dbReference type="EMBL" id="KN825573">
    <property type="protein sequence ID" value="KIK84755.1"/>
    <property type="molecule type" value="Genomic_DNA"/>
</dbReference>
<gene>
    <name evidence="1" type="ORF">PAXRUDRAFT_97235</name>
</gene>
<reference evidence="1 2" key="1">
    <citation type="submission" date="2014-04" db="EMBL/GenBank/DDBJ databases">
        <authorList>
            <consortium name="DOE Joint Genome Institute"/>
            <person name="Kuo A."/>
            <person name="Kohler A."/>
            <person name="Jargeat P."/>
            <person name="Nagy L.G."/>
            <person name="Floudas D."/>
            <person name="Copeland A."/>
            <person name="Barry K.W."/>
            <person name="Cichocki N."/>
            <person name="Veneault-Fourrey C."/>
            <person name="LaButti K."/>
            <person name="Lindquist E.A."/>
            <person name="Lipzen A."/>
            <person name="Lundell T."/>
            <person name="Morin E."/>
            <person name="Murat C."/>
            <person name="Sun H."/>
            <person name="Tunlid A."/>
            <person name="Henrissat B."/>
            <person name="Grigoriev I.V."/>
            <person name="Hibbett D.S."/>
            <person name="Martin F."/>
            <person name="Nordberg H.P."/>
            <person name="Cantor M.N."/>
            <person name="Hua S.X."/>
        </authorList>
    </citation>
    <scope>NUCLEOTIDE SEQUENCE [LARGE SCALE GENOMIC DNA]</scope>
    <source>
        <strain evidence="1 2">Ve08.2h10</strain>
    </source>
</reference>
<dbReference type="InParanoid" id="A0A0D0DUK0"/>
<organism evidence="1 2">
    <name type="scientific">Paxillus rubicundulus Ve08.2h10</name>
    <dbReference type="NCBI Taxonomy" id="930991"/>
    <lineage>
        <taxon>Eukaryota</taxon>
        <taxon>Fungi</taxon>
        <taxon>Dikarya</taxon>
        <taxon>Basidiomycota</taxon>
        <taxon>Agaricomycotina</taxon>
        <taxon>Agaricomycetes</taxon>
        <taxon>Agaricomycetidae</taxon>
        <taxon>Boletales</taxon>
        <taxon>Paxilineae</taxon>
        <taxon>Paxillaceae</taxon>
        <taxon>Paxillus</taxon>
    </lineage>
</organism>
<evidence type="ECO:0000313" key="2">
    <source>
        <dbReference type="Proteomes" id="UP000054538"/>
    </source>
</evidence>
<dbReference type="OrthoDB" id="2668963at2759"/>
<proteinExistence type="predicted"/>
<dbReference type="Proteomes" id="UP000054538">
    <property type="component" value="Unassembled WGS sequence"/>
</dbReference>